<name>S7QK69_GLOTA</name>
<dbReference type="OrthoDB" id="112668at2759"/>
<dbReference type="SUPFAM" id="SSF54768">
    <property type="entry name" value="dsRNA-binding domain-like"/>
    <property type="match status" value="2"/>
</dbReference>
<dbReference type="Pfam" id="PF00035">
    <property type="entry name" value="dsrm"/>
    <property type="match status" value="1"/>
</dbReference>
<dbReference type="RefSeq" id="XP_007860614.1">
    <property type="nucleotide sequence ID" value="XM_007862423.1"/>
</dbReference>
<dbReference type="EMBL" id="KB469296">
    <property type="protein sequence ID" value="EPQ60141.1"/>
    <property type="molecule type" value="Genomic_DNA"/>
</dbReference>
<evidence type="ECO:0000313" key="4">
    <source>
        <dbReference type="Proteomes" id="UP000030669"/>
    </source>
</evidence>
<evidence type="ECO:0000313" key="3">
    <source>
        <dbReference type="EMBL" id="EPQ60141.1"/>
    </source>
</evidence>
<dbReference type="PROSITE" id="PS50137">
    <property type="entry name" value="DS_RBD"/>
    <property type="match status" value="2"/>
</dbReference>
<sequence>MTDHPRMRLNNLIQATHGTHVLRYEQRAVGEPHAPEWTVVAYINDREYGTGTARTVTDAREEAARNTLNIIAANGNRLRDLYLTSMMVFIQSADIESQNVLSLLGEKVQRLWFGFWELVFMSVNCQSSRSKRRGKGGKLDKLKQHQAGITSLLDAQGKLWHMGILRPVVFLPARPQNVIGMLHWQAPILNIRHCEQAAIWVSTSIRNPAIGLRQFIISDALTLFHATPVVAFHLRIKTRLYAHFTSRETYYKTGNATCVVRSGEAHFPRIPLRHILPLPGKAMAGNSAPNGLELRGLFVSEELSDLQSQHMEDSLSWAESTTGPSHEAKWTVVCKINGEIKGTAVAAQKSVGREEAAKQALVALGQEV</sequence>
<dbReference type="GeneID" id="19309213"/>
<feature type="domain" description="DRBM" evidence="2">
    <location>
        <begin position="4"/>
        <end position="73"/>
    </location>
</feature>
<protein>
    <recommendedName>
        <fullName evidence="2">DRBM domain-containing protein</fullName>
    </recommendedName>
</protein>
<accession>S7QK69</accession>
<keyword evidence="4" id="KW-1185">Reference proteome</keyword>
<dbReference type="KEGG" id="gtr:GLOTRDRAFT_89735"/>
<dbReference type="GO" id="GO:0003723">
    <property type="term" value="F:RNA binding"/>
    <property type="evidence" value="ECO:0007669"/>
    <property type="project" value="UniProtKB-UniRule"/>
</dbReference>
<dbReference type="AlphaFoldDB" id="S7QK69"/>
<dbReference type="InterPro" id="IPR014720">
    <property type="entry name" value="dsRBD_dom"/>
</dbReference>
<dbReference type="Gene3D" id="3.30.160.20">
    <property type="match status" value="2"/>
</dbReference>
<evidence type="ECO:0000256" key="1">
    <source>
        <dbReference type="PROSITE-ProRule" id="PRU00266"/>
    </source>
</evidence>
<keyword evidence="1" id="KW-0694">RNA-binding</keyword>
<gene>
    <name evidence="3" type="ORF">GLOTRDRAFT_89735</name>
</gene>
<feature type="domain" description="DRBM" evidence="2">
    <location>
        <begin position="319"/>
        <end position="366"/>
    </location>
</feature>
<dbReference type="Proteomes" id="UP000030669">
    <property type="component" value="Unassembled WGS sequence"/>
</dbReference>
<organism evidence="3 4">
    <name type="scientific">Gloeophyllum trabeum (strain ATCC 11539 / FP-39264 / Madison 617)</name>
    <name type="common">Brown rot fungus</name>
    <dbReference type="NCBI Taxonomy" id="670483"/>
    <lineage>
        <taxon>Eukaryota</taxon>
        <taxon>Fungi</taxon>
        <taxon>Dikarya</taxon>
        <taxon>Basidiomycota</taxon>
        <taxon>Agaricomycotina</taxon>
        <taxon>Agaricomycetes</taxon>
        <taxon>Gloeophyllales</taxon>
        <taxon>Gloeophyllaceae</taxon>
        <taxon>Gloeophyllum</taxon>
    </lineage>
</organism>
<dbReference type="SMART" id="SM00358">
    <property type="entry name" value="DSRM"/>
    <property type="match status" value="2"/>
</dbReference>
<proteinExistence type="predicted"/>
<reference evidence="3 4" key="1">
    <citation type="journal article" date="2012" name="Science">
        <title>The Paleozoic origin of enzymatic lignin decomposition reconstructed from 31 fungal genomes.</title>
        <authorList>
            <person name="Floudas D."/>
            <person name="Binder M."/>
            <person name="Riley R."/>
            <person name="Barry K."/>
            <person name="Blanchette R.A."/>
            <person name="Henrissat B."/>
            <person name="Martinez A.T."/>
            <person name="Otillar R."/>
            <person name="Spatafora J.W."/>
            <person name="Yadav J.S."/>
            <person name="Aerts A."/>
            <person name="Benoit I."/>
            <person name="Boyd A."/>
            <person name="Carlson A."/>
            <person name="Copeland A."/>
            <person name="Coutinho P.M."/>
            <person name="de Vries R.P."/>
            <person name="Ferreira P."/>
            <person name="Findley K."/>
            <person name="Foster B."/>
            <person name="Gaskell J."/>
            <person name="Glotzer D."/>
            <person name="Gorecki P."/>
            <person name="Heitman J."/>
            <person name="Hesse C."/>
            <person name="Hori C."/>
            <person name="Igarashi K."/>
            <person name="Jurgens J.A."/>
            <person name="Kallen N."/>
            <person name="Kersten P."/>
            <person name="Kohler A."/>
            <person name="Kuees U."/>
            <person name="Kumar T.K.A."/>
            <person name="Kuo A."/>
            <person name="LaButti K."/>
            <person name="Larrondo L.F."/>
            <person name="Lindquist E."/>
            <person name="Ling A."/>
            <person name="Lombard V."/>
            <person name="Lucas S."/>
            <person name="Lundell T."/>
            <person name="Martin R."/>
            <person name="McLaughlin D.J."/>
            <person name="Morgenstern I."/>
            <person name="Morin E."/>
            <person name="Murat C."/>
            <person name="Nagy L.G."/>
            <person name="Nolan M."/>
            <person name="Ohm R.A."/>
            <person name="Patyshakuliyeva A."/>
            <person name="Rokas A."/>
            <person name="Ruiz-Duenas F.J."/>
            <person name="Sabat G."/>
            <person name="Salamov A."/>
            <person name="Samejima M."/>
            <person name="Schmutz J."/>
            <person name="Slot J.C."/>
            <person name="St John F."/>
            <person name="Stenlid J."/>
            <person name="Sun H."/>
            <person name="Sun S."/>
            <person name="Syed K."/>
            <person name="Tsang A."/>
            <person name="Wiebenga A."/>
            <person name="Young D."/>
            <person name="Pisabarro A."/>
            <person name="Eastwood D.C."/>
            <person name="Martin F."/>
            <person name="Cullen D."/>
            <person name="Grigoriev I.V."/>
            <person name="Hibbett D.S."/>
        </authorList>
    </citation>
    <scope>NUCLEOTIDE SEQUENCE [LARGE SCALE GENOMIC DNA]</scope>
    <source>
        <strain evidence="3 4">ATCC 11539</strain>
    </source>
</reference>
<evidence type="ECO:0000259" key="2">
    <source>
        <dbReference type="PROSITE" id="PS50137"/>
    </source>
</evidence>
<dbReference type="HOGENOM" id="CLU_752376_0_0_1"/>